<name>A0A8H7B3H0_9PLEO</name>
<comment type="caution">
    <text evidence="2">The sequence shown here is derived from an EMBL/GenBank/DDBJ whole genome shotgun (WGS) entry which is preliminary data.</text>
</comment>
<organism evidence="2 3">
    <name type="scientific">Alternaria burnsii</name>
    <dbReference type="NCBI Taxonomy" id="1187904"/>
    <lineage>
        <taxon>Eukaryota</taxon>
        <taxon>Fungi</taxon>
        <taxon>Dikarya</taxon>
        <taxon>Ascomycota</taxon>
        <taxon>Pezizomycotina</taxon>
        <taxon>Dothideomycetes</taxon>
        <taxon>Pleosporomycetidae</taxon>
        <taxon>Pleosporales</taxon>
        <taxon>Pleosporineae</taxon>
        <taxon>Pleosporaceae</taxon>
        <taxon>Alternaria</taxon>
        <taxon>Alternaria sect. Alternaria</taxon>
    </lineage>
</organism>
<evidence type="ECO:0000256" key="1">
    <source>
        <dbReference type="SAM" id="MobiDB-lite"/>
    </source>
</evidence>
<dbReference type="InterPro" id="IPR036770">
    <property type="entry name" value="Ankyrin_rpt-contain_sf"/>
</dbReference>
<feature type="region of interest" description="Disordered" evidence="1">
    <location>
        <begin position="78"/>
        <end position="104"/>
    </location>
</feature>
<dbReference type="Gene3D" id="1.25.40.20">
    <property type="entry name" value="Ankyrin repeat-containing domain"/>
    <property type="match status" value="1"/>
</dbReference>
<evidence type="ECO:0008006" key="4">
    <source>
        <dbReference type="Google" id="ProtNLM"/>
    </source>
</evidence>
<dbReference type="AlphaFoldDB" id="A0A8H7B3H0"/>
<protein>
    <recommendedName>
        <fullName evidence="4">Clr5 domain-containing protein</fullName>
    </recommendedName>
</protein>
<proteinExistence type="predicted"/>
<dbReference type="GeneID" id="62205630"/>
<dbReference type="OrthoDB" id="3800448at2759"/>
<evidence type="ECO:0000313" key="3">
    <source>
        <dbReference type="Proteomes" id="UP000596902"/>
    </source>
</evidence>
<dbReference type="SMART" id="SM00248">
    <property type="entry name" value="ANK"/>
    <property type="match status" value="3"/>
</dbReference>
<dbReference type="InterPro" id="IPR002110">
    <property type="entry name" value="Ankyrin_rpt"/>
</dbReference>
<gene>
    <name evidence="2" type="ORF">GT037_007405</name>
</gene>
<keyword evidence="3" id="KW-1185">Reference proteome</keyword>
<dbReference type="SUPFAM" id="SSF48403">
    <property type="entry name" value="Ankyrin repeat"/>
    <property type="match status" value="1"/>
</dbReference>
<reference evidence="2" key="2">
    <citation type="submission" date="2020-08" db="EMBL/GenBank/DDBJ databases">
        <title>Draft Genome Sequence of Cumin Blight Pathogen Alternaria burnsii.</title>
        <authorList>
            <person name="Feng Z."/>
        </authorList>
    </citation>
    <scope>NUCLEOTIDE SEQUENCE</scope>
    <source>
        <strain evidence="2">CBS107.38</strain>
    </source>
</reference>
<dbReference type="Proteomes" id="UP000596902">
    <property type="component" value="Unassembled WGS sequence"/>
</dbReference>
<accession>A0A8H7B3H0</accession>
<dbReference type="EMBL" id="JAAABM010000010">
    <property type="protein sequence ID" value="KAF7674645.1"/>
    <property type="molecule type" value="Genomic_DNA"/>
</dbReference>
<reference evidence="2" key="1">
    <citation type="submission" date="2020-01" db="EMBL/GenBank/DDBJ databases">
        <authorList>
            <person name="Feng Z.H.Z."/>
        </authorList>
    </citation>
    <scope>NUCLEOTIDE SEQUENCE</scope>
    <source>
        <strain evidence="2">CBS107.38</strain>
    </source>
</reference>
<sequence length="453" mass="51225">MANQGFTRTKSQYERSLKRWRVSKNVRKEEWDFILGRVNQRQRPTTVKVRGVTISQSRLERQKLRHRDSTPALYERKLNPLPHCQTPPNIEISTPPPSLPDDDSQLVTLPEHEYGGEPERYDQETSVGEDTRDQKVILSGEVSILSSIYDNSSINFLLKMPKDDTANGTPSLSGLHSIGSPPILSGPLYDYIYRLFSGDSRPVLQDAVRMRSQYQVHNGQRSAEDTIYQSTDILVKAIVRYNAPSREFHQIMRRTQDGSDLDLLRRVLVATGSDRDWKTFGGTLLFDAVKDGNLLLLDILLNAGVDEIAPGEEEATEYPFNALQIAVQHRHDEVIRTLTSHGAMIFTGCPYTDFEFLSQAVTEDAMHLVRPLLADCTRSLDLQIFRKGSAALSRAVTLSNDEVVDVLLEAGFSPYAERYDGPFSDDVWPFGGPFGLATSFEEFNYFERFLKSP</sequence>
<evidence type="ECO:0000313" key="2">
    <source>
        <dbReference type="EMBL" id="KAF7674645.1"/>
    </source>
</evidence>
<dbReference type="RefSeq" id="XP_038784940.1">
    <property type="nucleotide sequence ID" value="XM_038932452.1"/>
</dbReference>